<dbReference type="Gene3D" id="2.40.50.140">
    <property type="entry name" value="Nucleic acid-binding proteins"/>
    <property type="match status" value="1"/>
</dbReference>
<dbReference type="InterPro" id="IPR015946">
    <property type="entry name" value="KH_dom-like_a/b"/>
</dbReference>
<dbReference type="SUPFAM" id="SSF50249">
    <property type="entry name" value="Nucleic acid-binding proteins"/>
    <property type="match status" value="1"/>
</dbReference>
<evidence type="ECO:0000256" key="7">
    <source>
        <dbReference type="HAMAP-Rule" id="MF_00945"/>
    </source>
</evidence>
<comment type="subcellular location">
    <subcellularLocation>
        <location evidence="7">Cytoplasm</location>
    </subcellularLocation>
</comment>
<dbReference type="PANTHER" id="PTHR22648:SF0">
    <property type="entry name" value="TRANSCRIPTION TERMINATION_ANTITERMINATION PROTEIN NUSA"/>
    <property type="match status" value="1"/>
</dbReference>
<dbReference type="InterPro" id="IPR025249">
    <property type="entry name" value="TF_NusA_KH_1st"/>
</dbReference>
<keyword evidence="1 7" id="KW-0806">Transcription termination</keyword>
<dbReference type="Proteomes" id="UP000886878">
    <property type="component" value="Unassembled WGS sequence"/>
</dbReference>
<feature type="region of interest" description="Disordered" evidence="8">
    <location>
        <begin position="371"/>
        <end position="394"/>
    </location>
</feature>
<dbReference type="InterPro" id="IPR013735">
    <property type="entry name" value="TF_NusA_N"/>
</dbReference>
<organism evidence="10 11">
    <name type="scientific">Candidatus Limosilactobacillus merdipullorum</name>
    <dbReference type="NCBI Taxonomy" id="2838653"/>
    <lineage>
        <taxon>Bacteria</taxon>
        <taxon>Bacillati</taxon>
        <taxon>Bacillota</taxon>
        <taxon>Bacilli</taxon>
        <taxon>Lactobacillales</taxon>
        <taxon>Lactobacillaceae</taxon>
        <taxon>Limosilactobacillus</taxon>
    </lineage>
</organism>
<dbReference type="CDD" id="cd22529">
    <property type="entry name" value="KH-II_NusA_rpt2"/>
    <property type="match status" value="1"/>
</dbReference>
<evidence type="ECO:0000313" key="11">
    <source>
        <dbReference type="Proteomes" id="UP000886878"/>
    </source>
</evidence>
<dbReference type="InterPro" id="IPR010213">
    <property type="entry name" value="TF_NusA"/>
</dbReference>
<dbReference type="SUPFAM" id="SSF69705">
    <property type="entry name" value="Transcription factor NusA, N-terminal domain"/>
    <property type="match status" value="1"/>
</dbReference>
<evidence type="ECO:0000313" key="10">
    <source>
        <dbReference type="EMBL" id="HIW70092.1"/>
    </source>
</evidence>
<dbReference type="FunFam" id="3.30.1480.10:FF:000002">
    <property type="entry name" value="Transcription termination/antitermination protein NusA"/>
    <property type="match status" value="1"/>
</dbReference>
<dbReference type="InterPro" id="IPR012340">
    <property type="entry name" value="NA-bd_OB-fold"/>
</dbReference>
<dbReference type="PANTHER" id="PTHR22648">
    <property type="entry name" value="TRANSCRIPTION TERMINATION FACTOR NUSA"/>
    <property type="match status" value="1"/>
</dbReference>
<evidence type="ECO:0000256" key="8">
    <source>
        <dbReference type="SAM" id="MobiDB-lite"/>
    </source>
</evidence>
<feature type="domain" description="S1 motif" evidence="9">
    <location>
        <begin position="139"/>
        <end position="211"/>
    </location>
</feature>
<evidence type="ECO:0000256" key="5">
    <source>
        <dbReference type="ARBA" id="ARBA00023015"/>
    </source>
</evidence>
<evidence type="ECO:0000259" key="9">
    <source>
        <dbReference type="SMART" id="SM00316"/>
    </source>
</evidence>
<dbReference type="Gene3D" id="3.30.300.20">
    <property type="match status" value="2"/>
</dbReference>
<evidence type="ECO:0000256" key="4">
    <source>
        <dbReference type="ARBA" id="ARBA00022884"/>
    </source>
</evidence>
<reference evidence="10" key="2">
    <citation type="submission" date="2021-04" db="EMBL/GenBank/DDBJ databases">
        <authorList>
            <person name="Gilroy R."/>
        </authorList>
    </citation>
    <scope>NUCLEOTIDE SEQUENCE</scope>
    <source>
        <strain evidence="10">ChiHejej3B27-2180</strain>
    </source>
</reference>
<comment type="similarity">
    <text evidence="7">Belongs to the NusA family.</text>
</comment>
<dbReference type="GO" id="GO:0031564">
    <property type="term" value="P:transcription antitermination"/>
    <property type="evidence" value="ECO:0007669"/>
    <property type="project" value="UniProtKB-UniRule"/>
</dbReference>
<dbReference type="NCBIfam" id="TIGR01953">
    <property type="entry name" value="NusA"/>
    <property type="match status" value="1"/>
</dbReference>
<dbReference type="Pfam" id="PF13184">
    <property type="entry name" value="KH_NusA_1st"/>
    <property type="match status" value="1"/>
</dbReference>
<dbReference type="InterPro" id="IPR003029">
    <property type="entry name" value="S1_domain"/>
</dbReference>
<dbReference type="GO" id="GO:0006353">
    <property type="term" value="P:DNA-templated transcription termination"/>
    <property type="evidence" value="ECO:0007669"/>
    <property type="project" value="UniProtKB-UniRule"/>
</dbReference>
<comment type="subunit">
    <text evidence="7">Monomer. Binds directly to the core enzyme of the DNA-dependent RNA polymerase and to nascent RNA.</text>
</comment>
<comment type="caution">
    <text evidence="10">The sequence shown here is derived from an EMBL/GenBank/DDBJ whole genome shotgun (WGS) entry which is preliminary data.</text>
</comment>
<protein>
    <recommendedName>
        <fullName evidence="7">Transcription termination/antitermination protein NusA</fullName>
    </recommendedName>
</protein>
<dbReference type="SMART" id="SM00316">
    <property type="entry name" value="S1"/>
    <property type="match status" value="1"/>
</dbReference>
<dbReference type="InterPro" id="IPR036555">
    <property type="entry name" value="NusA_N_sf"/>
</dbReference>
<gene>
    <name evidence="7 10" type="primary">nusA</name>
    <name evidence="10" type="ORF">H9876_01735</name>
</gene>
<comment type="function">
    <text evidence="7">Participates in both transcription termination and antitermination.</text>
</comment>
<dbReference type="GO" id="GO:0003723">
    <property type="term" value="F:RNA binding"/>
    <property type="evidence" value="ECO:0007669"/>
    <property type="project" value="UniProtKB-UniRule"/>
</dbReference>
<keyword evidence="4 7" id="KW-0694">RNA-binding</keyword>
<reference evidence="10" key="1">
    <citation type="journal article" date="2021" name="PeerJ">
        <title>Extensive microbial diversity within the chicken gut microbiome revealed by metagenomics and culture.</title>
        <authorList>
            <person name="Gilroy R."/>
            <person name="Ravi A."/>
            <person name="Getino M."/>
            <person name="Pursley I."/>
            <person name="Horton D.L."/>
            <person name="Alikhan N.F."/>
            <person name="Baker D."/>
            <person name="Gharbi K."/>
            <person name="Hall N."/>
            <person name="Watson M."/>
            <person name="Adriaenssens E.M."/>
            <person name="Foster-Nyarko E."/>
            <person name="Jarju S."/>
            <person name="Secka A."/>
            <person name="Antonio M."/>
            <person name="Oren A."/>
            <person name="Chaudhuri R.R."/>
            <person name="La Ragione R."/>
            <person name="Hildebrand F."/>
            <person name="Pallen M.J."/>
        </authorList>
    </citation>
    <scope>NUCLEOTIDE SEQUENCE</scope>
    <source>
        <strain evidence="10">ChiHejej3B27-2180</strain>
    </source>
</reference>
<dbReference type="InterPro" id="IPR009019">
    <property type="entry name" value="KH_sf_prok-type"/>
</dbReference>
<dbReference type="SUPFAM" id="SSF54814">
    <property type="entry name" value="Prokaryotic type KH domain (KH-domain type II)"/>
    <property type="match status" value="2"/>
</dbReference>
<dbReference type="HAMAP" id="MF_00945_B">
    <property type="entry name" value="NusA_B"/>
    <property type="match status" value="1"/>
</dbReference>
<dbReference type="CDD" id="cd02134">
    <property type="entry name" value="KH-II_NusA_rpt1"/>
    <property type="match status" value="1"/>
</dbReference>
<dbReference type="Pfam" id="PF26594">
    <property type="entry name" value="KH_NusA_2nd"/>
    <property type="match status" value="1"/>
</dbReference>
<feature type="compositionally biased region" description="Acidic residues" evidence="8">
    <location>
        <begin position="312"/>
        <end position="329"/>
    </location>
</feature>
<dbReference type="PROSITE" id="PS50084">
    <property type="entry name" value="KH_TYPE_1"/>
    <property type="match status" value="1"/>
</dbReference>
<evidence type="ECO:0000256" key="2">
    <source>
        <dbReference type="ARBA" id="ARBA00022490"/>
    </source>
</evidence>
<dbReference type="EMBL" id="DXGK01000031">
    <property type="protein sequence ID" value="HIW70092.1"/>
    <property type="molecule type" value="Genomic_DNA"/>
</dbReference>
<evidence type="ECO:0000256" key="6">
    <source>
        <dbReference type="ARBA" id="ARBA00023163"/>
    </source>
</evidence>
<dbReference type="FunFam" id="3.30.300.20:FF:000002">
    <property type="entry name" value="Transcription termination/antitermination protein NusA"/>
    <property type="match status" value="1"/>
</dbReference>
<keyword evidence="3 7" id="KW-0889">Transcription antitermination</keyword>
<dbReference type="InterPro" id="IPR058582">
    <property type="entry name" value="KH_NusA_2nd"/>
</dbReference>
<sequence>MSTKKQNQELLQAMNVLEKEKGVKKETIISVLTDALATAYKNNYKQNKANVKVSIDPDTGAFKVYARKIVVDEVTNPQEEISLKDAYKISHGYELGDEIDQEVTPANFGRIAAQAGKGVVLQQLKNAERQVVADRYHKLENDIVDAIVSREDSRYVYVELPDGTEAAMNKHDRMPNEQYHVHDHLQVYITRVKDVKEGERMRGPQVFVSRTAPDLLRRLFEKEVPEFADGPVEIKKIVREPGDRAKVAVYSTDPNVDAVGTCVGPRGSRVQAIVNQLGGENIDIVEYDENPANFIANALNPADVEDVIFDDEPATEPAVEGEDGEETTEEERPRRACTVVVPDDQLSLAIGKHGQNARLAANLTGYKIDIKPASEMTSATDDDVEPDGDEGLDE</sequence>
<keyword evidence="2 7" id="KW-0963">Cytoplasm</keyword>
<evidence type="ECO:0000256" key="1">
    <source>
        <dbReference type="ARBA" id="ARBA00022472"/>
    </source>
</evidence>
<feature type="region of interest" description="Disordered" evidence="8">
    <location>
        <begin position="312"/>
        <end position="335"/>
    </location>
</feature>
<feature type="compositionally biased region" description="Acidic residues" evidence="8">
    <location>
        <begin position="380"/>
        <end position="394"/>
    </location>
</feature>
<accession>A0A9D1U393</accession>
<dbReference type="GO" id="GO:0005829">
    <property type="term" value="C:cytosol"/>
    <property type="evidence" value="ECO:0007669"/>
    <property type="project" value="TreeGrafter"/>
</dbReference>
<evidence type="ECO:0000256" key="3">
    <source>
        <dbReference type="ARBA" id="ARBA00022814"/>
    </source>
</evidence>
<dbReference type="Gene3D" id="3.30.1480.10">
    <property type="entry name" value="NusA, N-terminal domain"/>
    <property type="match status" value="1"/>
</dbReference>
<dbReference type="AlphaFoldDB" id="A0A9D1U393"/>
<keyword evidence="5 7" id="KW-0805">Transcription regulation</keyword>
<dbReference type="Pfam" id="PF08529">
    <property type="entry name" value="NusA_N"/>
    <property type="match status" value="1"/>
</dbReference>
<dbReference type="GO" id="GO:0003700">
    <property type="term" value="F:DNA-binding transcription factor activity"/>
    <property type="evidence" value="ECO:0007669"/>
    <property type="project" value="InterPro"/>
</dbReference>
<proteinExistence type="inferred from homology"/>
<keyword evidence="6 7" id="KW-0804">Transcription</keyword>
<dbReference type="InterPro" id="IPR030842">
    <property type="entry name" value="TF_NusA_bacterial"/>
</dbReference>
<name>A0A9D1U393_9LACO</name>
<dbReference type="CDD" id="cd04455">
    <property type="entry name" value="S1_NusA"/>
    <property type="match status" value="1"/>
</dbReference>